<feature type="compositionally biased region" description="Low complexity" evidence="1">
    <location>
        <begin position="43"/>
        <end position="60"/>
    </location>
</feature>
<gene>
    <name evidence="2" type="primary">Hypp8113</name>
    <name evidence="2" type="ORF">BLAG_LOCUS9709</name>
</gene>
<dbReference type="EMBL" id="OV696701">
    <property type="protein sequence ID" value="CAH1248359.1"/>
    <property type="molecule type" value="Genomic_DNA"/>
</dbReference>
<dbReference type="Proteomes" id="UP000838412">
    <property type="component" value="Chromosome 16"/>
</dbReference>
<feature type="region of interest" description="Disordered" evidence="1">
    <location>
        <begin position="35"/>
        <end position="150"/>
    </location>
</feature>
<feature type="compositionally biased region" description="Basic and acidic residues" evidence="1">
    <location>
        <begin position="96"/>
        <end position="114"/>
    </location>
</feature>
<protein>
    <submittedName>
        <fullName evidence="2">Hypp8113 protein</fullName>
    </submittedName>
</protein>
<evidence type="ECO:0000313" key="2">
    <source>
        <dbReference type="EMBL" id="CAH1248359.1"/>
    </source>
</evidence>
<name>A0A8J9Z7M7_BRALA</name>
<dbReference type="OrthoDB" id="10514185at2759"/>
<sequence>MADAKPTLNSDQANNLRESLIALITNVNHQLEEIEKLKKEADTTTTDISPSASSSSSNPTQGEDGVSRPTTKLEQSPTKADQPLTSSGTDSASGKEQLHRDSHMNDSSETEKLAKTSGLEELPTSPDAMPENSAKDSPAPDGEDFDPLETLEQFAHQFGSWIERSKTNLEKLIKENQTTEREPIMKSYLESYSYLHSRLDRF</sequence>
<reference evidence="2" key="1">
    <citation type="submission" date="2022-01" db="EMBL/GenBank/DDBJ databases">
        <authorList>
            <person name="Braso-Vives M."/>
        </authorList>
    </citation>
    <scope>NUCLEOTIDE SEQUENCE</scope>
</reference>
<proteinExistence type="predicted"/>
<feature type="compositionally biased region" description="Polar residues" evidence="1">
    <location>
        <begin position="68"/>
        <end position="94"/>
    </location>
</feature>
<dbReference type="AlphaFoldDB" id="A0A8J9Z7M7"/>
<organism evidence="2 3">
    <name type="scientific">Branchiostoma lanceolatum</name>
    <name type="common">Common lancelet</name>
    <name type="synonym">Amphioxus lanceolatum</name>
    <dbReference type="NCBI Taxonomy" id="7740"/>
    <lineage>
        <taxon>Eukaryota</taxon>
        <taxon>Metazoa</taxon>
        <taxon>Chordata</taxon>
        <taxon>Cephalochordata</taxon>
        <taxon>Leptocardii</taxon>
        <taxon>Amphioxiformes</taxon>
        <taxon>Branchiostomatidae</taxon>
        <taxon>Branchiostoma</taxon>
    </lineage>
</organism>
<accession>A0A8J9Z7M7</accession>
<evidence type="ECO:0000313" key="3">
    <source>
        <dbReference type="Proteomes" id="UP000838412"/>
    </source>
</evidence>
<evidence type="ECO:0000256" key="1">
    <source>
        <dbReference type="SAM" id="MobiDB-lite"/>
    </source>
</evidence>
<keyword evidence="3" id="KW-1185">Reference proteome</keyword>